<dbReference type="InterPro" id="IPR011527">
    <property type="entry name" value="ABC1_TM_dom"/>
</dbReference>
<evidence type="ECO:0000256" key="1">
    <source>
        <dbReference type="ARBA" id="ARBA00004651"/>
    </source>
</evidence>
<reference evidence="13 16" key="3">
    <citation type="submission" date="2021-03" db="EMBL/GenBank/DDBJ databases">
        <title>Genomic Encyclopedia of Type Strains, Phase IV (KMG-IV): sequencing the most valuable type-strain genomes for metagenomic binning, comparative biology and taxonomic classification.</title>
        <authorList>
            <person name="Goeker M."/>
        </authorList>
    </citation>
    <scope>NUCLEOTIDE SEQUENCE [LARGE SCALE GENOMIC DNA]</scope>
    <source>
        <strain evidence="13 16">DSM 22420</strain>
    </source>
</reference>
<dbReference type="PANTHER" id="PTHR43394:SF1">
    <property type="entry name" value="ATP-BINDING CASSETTE SUB-FAMILY B MEMBER 10, MITOCHONDRIAL"/>
    <property type="match status" value="1"/>
</dbReference>
<keyword evidence="4 10" id="KW-0812">Transmembrane</keyword>
<evidence type="ECO:0000313" key="16">
    <source>
        <dbReference type="Proteomes" id="UP001519348"/>
    </source>
</evidence>
<evidence type="ECO:0000256" key="10">
    <source>
        <dbReference type="SAM" id="Phobius"/>
    </source>
</evidence>
<dbReference type="CDD" id="cd18541">
    <property type="entry name" value="ABC_6TM_TmrB_like"/>
    <property type="match status" value="1"/>
</dbReference>
<dbReference type="GO" id="GO:0016887">
    <property type="term" value="F:ATP hydrolysis activity"/>
    <property type="evidence" value="ECO:0007669"/>
    <property type="project" value="InterPro"/>
</dbReference>
<evidence type="ECO:0000313" key="13">
    <source>
        <dbReference type="EMBL" id="MBP1951117.1"/>
    </source>
</evidence>
<keyword evidence="5" id="KW-0547">Nucleotide-binding</keyword>
<dbReference type="InterPro" id="IPR036640">
    <property type="entry name" value="ABC1_TM_sf"/>
</dbReference>
<dbReference type="FunFam" id="1.20.1560.10:FF:000011">
    <property type="entry name" value="Multidrug ABC transporter ATP-binding protein"/>
    <property type="match status" value="1"/>
</dbReference>
<feature type="transmembrane region" description="Helical" evidence="10">
    <location>
        <begin position="60"/>
        <end position="83"/>
    </location>
</feature>
<sequence>MLDYIKKISWYIVSNKKRYILIVIFLMLANLLDIIPPQLIGRTIDLINNGELTAAMTRNILLIFIGVIISTYVVSYWWGYLLFEGAIKIESILRSRLMRKFLLLSPGFYERSKTGDLMAKATNDLKTVNMATGFGIITLLDATTFLLTIILVMGITISWPLTIFALLPLPLLAVVESRLGKMINTRHKASQEAFGVMNDAVLEVVEGVRLTRSYVQESAENKRFHKLTDNYLKKFMKVEQLDAFFQPLTIIVVSLSIAISFGYGAVLVNNGVITVGELITFNVYLNMLIWPMFALGMLFNIMERGNASYDRIQGVLDESDDLNDSGDQEINGTLFNFDDVTFKYPSGEYNSLENITLELNKGETLGIVGKTGSGKSTFIKQLLKIYPEGTGNLIIDGLNISTLDRKKLRDKLGYVSQENILFSKTVRENILFGKPDASPRELDEAIRLSAFDEDLKRMPDGLDTLVGEKGVSLSGGQKQRISIARSLIKSPDILILDDALSAVDARTEQRIINHIKENRTGKTTIIITHRLSAVHHADKIIVLDKGKIVEEGTHDMLSKGRGWYGEQNDYFLTGGDSE</sequence>
<evidence type="ECO:0000313" key="14">
    <source>
        <dbReference type="EMBL" id="SDK13479.1"/>
    </source>
</evidence>
<dbReference type="SMART" id="SM00382">
    <property type="entry name" value="AAA"/>
    <property type="match status" value="1"/>
</dbReference>
<keyword evidence="6 14" id="KW-0067">ATP-binding</keyword>
<keyword evidence="7 10" id="KW-1133">Transmembrane helix</keyword>
<dbReference type="SUPFAM" id="SSF90123">
    <property type="entry name" value="ABC transporter transmembrane region"/>
    <property type="match status" value="1"/>
</dbReference>
<evidence type="ECO:0000256" key="8">
    <source>
        <dbReference type="ARBA" id="ARBA00023136"/>
    </source>
</evidence>
<evidence type="ECO:0000256" key="4">
    <source>
        <dbReference type="ARBA" id="ARBA00022692"/>
    </source>
</evidence>
<organism evidence="14 15">
    <name type="scientific">Jeotgalicoccus aerolatus</name>
    <dbReference type="NCBI Taxonomy" id="709510"/>
    <lineage>
        <taxon>Bacteria</taxon>
        <taxon>Bacillati</taxon>
        <taxon>Bacillota</taxon>
        <taxon>Bacilli</taxon>
        <taxon>Bacillales</taxon>
        <taxon>Staphylococcaceae</taxon>
        <taxon>Jeotgalicoccus</taxon>
    </lineage>
</organism>
<evidence type="ECO:0000256" key="7">
    <source>
        <dbReference type="ARBA" id="ARBA00022989"/>
    </source>
</evidence>
<gene>
    <name evidence="13" type="ORF">J2Z27_000143</name>
    <name evidence="14" type="ORF">SAMN05216187_10545</name>
</gene>
<dbReference type="PROSITE" id="PS00211">
    <property type="entry name" value="ABC_TRANSPORTER_1"/>
    <property type="match status" value="1"/>
</dbReference>
<evidence type="ECO:0000259" key="12">
    <source>
        <dbReference type="PROSITE" id="PS50929"/>
    </source>
</evidence>
<dbReference type="Gene3D" id="1.20.1560.10">
    <property type="entry name" value="ABC transporter type 1, transmembrane domain"/>
    <property type="match status" value="1"/>
</dbReference>
<reference evidence="14" key="2">
    <citation type="submission" date="2016-10" db="EMBL/GenBank/DDBJ databases">
        <authorList>
            <person name="de Groot N.N."/>
        </authorList>
    </citation>
    <scope>NUCLEOTIDE SEQUENCE [LARGE SCALE GENOMIC DNA]</scope>
    <source>
        <strain evidence="14">CGMCC 1.8911</strain>
    </source>
</reference>
<reference evidence="15" key="1">
    <citation type="submission" date="2016-10" db="EMBL/GenBank/DDBJ databases">
        <authorList>
            <person name="Varghese N."/>
            <person name="Submissions S."/>
        </authorList>
    </citation>
    <scope>NUCLEOTIDE SEQUENCE [LARGE SCALE GENOMIC DNA]</scope>
    <source>
        <strain evidence="15">CGMCC 1.8911</strain>
    </source>
</reference>
<feature type="transmembrane region" description="Helical" evidence="10">
    <location>
        <begin position="157"/>
        <end position="175"/>
    </location>
</feature>
<keyword evidence="3" id="KW-1003">Cell membrane</keyword>
<dbReference type="RefSeq" id="WP_092596927.1">
    <property type="nucleotide sequence ID" value="NZ_BMCN01000001.1"/>
</dbReference>
<feature type="transmembrane region" description="Helical" evidence="10">
    <location>
        <begin position="243"/>
        <end position="263"/>
    </location>
</feature>
<name>A0A1G8ZEE8_9STAP</name>
<keyword evidence="2" id="KW-0813">Transport</keyword>
<dbReference type="SUPFAM" id="SSF52540">
    <property type="entry name" value="P-loop containing nucleoside triphosphate hydrolases"/>
    <property type="match status" value="1"/>
</dbReference>
<dbReference type="InterPro" id="IPR003439">
    <property type="entry name" value="ABC_transporter-like_ATP-bd"/>
</dbReference>
<accession>A0A1G8ZEE8</accession>
<dbReference type="InterPro" id="IPR039421">
    <property type="entry name" value="Type_1_exporter"/>
</dbReference>
<dbReference type="InterPro" id="IPR017871">
    <property type="entry name" value="ABC_transporter-like_CS"/>
</dbReference>
<protein>
    <submittedName>
        <fullName evidence="13">ATP-binding cassette subfamily B protein</fullName>
    </submittedName>
    <submittedName>
        <fullName evidence="14">ATP-binding cassette, subfamily B</fullName>
    </submittedName>
</protein>
<dbReference type="Proteomes" id="UP001519348">
    <property type="component" value="Unassembled WGS sequence"/>
</dbReference>
<evidence type="ECO:0000256" key="6">
    <source>
        <dbReference type="ARBA" id="ARBA00022840"/>
    </source>
</evidence>
<dbReference type="Proteomes" id="UP000242700">
    <property type="component" value="Unassembled WGS sequence"/>
</dbReference>
<evidence type="ECO:0000313" key="15">
    <source>
        <dbReference type="Proteomes" id="UP000242700"/>
    </source>
</evidence>
<feature type="domain" description="ABC transmembrane type-1" evidence="12">
    <location>
        <begin position="20"/>
        <end position="304"/>
    </location>
</feature>
<comment type="function">
    <text evidence="9">May be involved in multidrug export. Transmembrane domains (TMD) form a pore in the cell membrane and the ATP-binding domain (NBD) is responsible for energy generation.</text>
</comment>
<dbReference type="EMBL" id="JAGGKN010000001">
    <property type="protein sequence ID" value="MBP1951117.1"/>
    <property type="molecule type" value="Genomic_DNA"/>
</dbReference>
<comment type="subcellular location">
    <subcellularLocation>
        <location evidence="1">Cell membrane</location>
        <topology evidence="1">Multi-pass membrane protein</topology>
    </subcellularLocation>
</comment>
<evidence type="ECO:0000256" key="5">
    <source>
        <dbReference type="ARBA" id="ARBA00022741"/>
    </source>
</evidence>
<keyword evidence="8 10" id="KW-0472">Membrane</keyword>
<evidence type="ECO:0000259" key="11">
    <source>
        <dbReference type="PROSITE" id="PS50893"/>
    </source>
</evidence>
<evidence type="ECO:0000256" key="3">
    <source>
        <dbReference type="ARBA" id="ARBA00022475"/>
    </source>
</evidence>
<dbReference type="InterPro" id="IPR027417">
    <property type="entry name" value="P-loop_NTPase"/>
</dbReference>
<proteinExistence type="predicted"/>
<feature type="transmembrane region" description="Helical" evidence="10">
    <location>
        <begin position="128"/>
        <end position="151"/>
    </location>
</feature>
<feature type="transmembrane region" description="Helical" evidence="10">
    <location>
        <begin position="283"/>
        <end position="302"/>
    </location>
</feature>
<dbReference type="EMBL" id="FNFI01000005">
    <property type="protein sequence ID" value="SDK13479.1"/>
    <property type="molecule type" value="Genomic_DNA"/>
</dbReference>
<feature type="domain" description="ABC transporter" evidence="11">
    <location>
        <begin position="335"/>
        <end position="570"/>
    </location>
</feature>
<feature type="transmembrane region" description="Helical" evidence="10">
    <location>
        <begin position="20"/>
        <end position="40"/>
    </location>
</feature>
<dbReference type="STRING" id="586411.SAMN05216187_10545"/>
<dbReference type="Pfam" id="PF00005">
    <property type="entry name" value="ABC_tran"/>
    <property type="match status" value="1"/>
</dbReference>
<dbReference type="Gene3D" id="3.40.50.300">
    <property type="entry name" value="P-loop containing nucleotide triphosphate hydrolases"/>
    <property type="match status" value="1"/>
</dbReference>
<dbReference type="OrthoDB" id="9770415at2"/>
<dbReference type="FunFam" id="3.40.50.300:FF:000221">
    <property type="entry name" value="Multidrug ABC transporter ATP-binding protein"/>
    <property type="match status" value="1"/>
</dbReference>
<dbReference type="PROSITE" id="PS50893">
    <property type="entry name" value="ABC_TRANSPORTER_2"/>
    <property type="match status" value="1"/>
</dbReference>
<dbReference type="PROSITE" id="PS50929">
    <property type="entry name" value="ABC_TM1F"/>
    <property type="match status" value="1"/>
</dbReference>
<dbReference type="InterPro" id="IPR003593">
    <property type="entry name" value="AAA+_ATPase"/>
</dbReference>
<dbReference type="GO" id="GO:0005524">
    <property type="term" value="F:ATP binding"/>
    <property type="evidence" value="ECO:0007669"/>
    <property type="project" value="UniProtKB-KW"/>
</dbReference>
<evidence type="ECO:0000256" key="2">
    <source>
        <dbReference type="ARBA" id="ARBA00022448"/>
    </source>
</evidence>
<dbReference type="AlphaFoldDB" id="A0A1G8ZEE8"/>
<dbReference type="GO" id="GO:0005886">
    <property type="term" value="C:plasma membrane"/>
    <property type="evidence" value="ECO:0007669"/>
    <property type="project" value="UniProtKB-SubCell"/>
</dbReference>
<keyword evidence="16" id="KW-1185">Reference proteome</keyword>
<evidence type="ECO:0000256" key="9">
    <source>
        <dbReference type="ARBA" id="ARBA00025074"/>
    </source>
</evidence>
<dbReference type="GO" id="GO:0015421">
    <property type="term" value="F:ABC-type oligopeptide transporter activity"/>
    <property type="evidence" value="ECO:0007669"/>
    <property type="project" value="TreeGrafter"/>
</dbReference>
<dbReference type="Pfam" id="PF00664">
    <property type="entry name" value="ABC_membrane"/>
    <property type="match status" value="1"/>
</dbReference>
<dbReference type="PANTHER" id="PTHR43394">
    <property type="entry name" value="ATP-DEPENDENT PERMEASE MDL1, MITOCHONDRIAL"/>
    <property type="match status" value="1"/>
</dbReference>